<dbReference type="InterPro" id="IPR000868">
    <property type="entry name" value="Isochorismatase-like_dom"/>
</dbReference>
<dbReference type="GO" id="GO:0016787">
    <property type="term" value="F:hydrolase activity"/>
    <property type="evidence" value="ECO:0007669"/>
    <property type="project" value="UniProtKB-KW"/>
</dbReference>
<gene>
    <name evidence="3" type="ORF">C0W41_21275</name>
</gene>
<evidence type="ECO:0000259" key="2">
    <source>
        <dbReference type="Pfam" id="PF00857"/>
    </source>
</evidence>
<organism evidence="3 4">
    <name type="scientific">Photobacterium angustum</name>
    <dbReference type="NCBI Taxonomy" id="661"/>
    <lineage>
        <taxon>Bacteria</taxon>
        <taxon>Pseudomonadati</taxon>
        <taxon>Pseudomonadota</taxon>
        <taxon>Gammaproteobacteria</taxon>
        <taxon>Vibrionales</taxon>
        <taxon>Vibrionaceae</taxon>
        <taxon>Photobacterium</taxon>
    </lineage>
</organism>
<dbReference type="InterPro" id="IPR036380">
    <property type="entry name" value="Isochorismatase-like_sf"/>
</dbReference>
<evidence type="ECO:0000256" key="1">
    <source>
        <dbReference type="ARBA" id="ARBA00022801"/>
    </source>
</evidence>
<dbReference type="EMBL" id="PYOY01000020">
    <property type="protein sequence ID" value="PSX01847.1"/>
    <property type="molecule type" value="Genomic_DNA"/>
</dbReference>
<protein>
    <submittedName>
        <fullName evidence="3">Cysteine hydrolase</fullName>
    </submittedName>
</protein>
<feature type="domain" description="Isochorismatase-like" evidence="2">
    <location>
        <begin position="5"/>
        <end position="187"/>
    </location>
</feature>
<dbReference type="Gene3D" id="3.40.50.850">
    <property type="entry name" value="Isochorismatase-like"/>
    <property type="match status" value="1"/>
</dbReference>
<proteinExistence type="predicted"/>
<comment type="caution">
    <text evidence="3">The sequence shown here is derived from an EMBL/GenBank/DDBJ whole genome shotgun (WGS) entry which is preliminary data.</text>
</comment>
<dbReference type="SUPFAM" id="SSF52499">
    <property type="entry name" value="Isochorismatase-like hydrolases"/>
    <property type="match status" value="1"/>
</dbReference>
<dbReference type="PANTHER" id="PTHR43540">
    <property type="entry name" value="PEROXYUREIDOACRYLATE/UREIDOACRYLATE AMIDOHYDROLASE-RELATED"/>
    <property type="match status" value="1"/>
</dbReference>
<dbReference type="AlphaFoldDB" id="A0A2T3Q234"/>
<evidence type="ECO:0000313" key="4">
    <source>
        <dbReference type="Proteomes" id="UP000241440"/>
    </source>
</evidence>
<evidence type="ECO:0000313" key="3">
    <source>
        <dbReference type="EMBL" id="PSX01847.1"/>
    </source>
</evidence>
<name>A0A2T3Q234_PHOAN</name>
<dbReference type="PANTHER" id="PTHR43540:SF1">
    <property type="entry name" value="ISOCHORISMATASE HYDROLASE"/>
    <property type="match status" value="1"/>
</dbReference>
<dbReference type="Proteomes" id="UP000241440">
    <property type="component" value="Unassembled WGS sequence"/>
</dbReference>
<dbReference type="CDD" id="cd00431">
    <property type="entry name" value="cysteine_hydrolases"/>
    <property type="match status" value="1"/>
</dbReference>
<sequence>MMKKALLVIDFINDIVHPDGKIPSCASHVQEQNAIPHTNQALAYARKNDWLVILVKVGFESHYYAQPKNSPIFGLANQYKALQLGCFGTEFHDDLDVQPSDFIIEKPRISPFYGTPLEAVLRANRIEHVYLTGVSTTLAIQSATRDAHDRDYQVTIIEDACAADSQQTHQQSIELLSRLAEVISVEQLTC</sequence>
<reference evidence="3 4" key="1">
    <citation type="submission" date="2018-01" db="EMBL/GenBank/DDBJ databases">
        <title>Whole genome sequencing of Histamine producing bacteria.</title>
        <authorList>
            <person name="Butler K."/>
        </authorList>
    </citation>
    <scope>NUCLEOTIDE SEQUENCE [LARGE SCALE GENOMIC DNA]</scope>
    <source>
        <strain evidence="3 4">A2-1</strain>
    </source>
</reference>
<dbReference type="Pfam" id="PF00857">
    <property type="entry name" value="Isochorismatase"/>
    <property type="match status" value="1"/>
</dbReference>
<keyword evidence="1 3" id="KW-0378">Hydrolase</keyword>
<accession>A0A2T3Q234</accession>
<dbReference type="InterPro" id="IPR050272">
    <property type="entry name" value="Isochorismatase-like_hydrls"/>
</dbReference>